<reference evidence="11" key="1">
    <citation type="submission" date="2025-08" db="UniProtKB">
        <authorList>
            <consortium name="RefSeq"/>
        </authorList>
    </citation>
    <scope>IDENTIFICATION</scope>
    <source>
        <strain evidence="11">Airmid</strain>
    </source>
</reference>
<dbReference type="GO" id="GO:0006565">
    <property type="term" value="P:L-serine catabolic process"/>
    <property type="evidence" value="ECO:0007669"/>
    <property type="project" value="TreeGrafter"/>
</dbReference>
<evidence type="ECO:0000256" key="8">
    <source>
        <dbReference type="ARBA" id="ARBA00049406"/>
    </source>
</evidence>
<evidence type="ECO:0000256" key="4">
    <source>
        <dbReference type="ARBA" id="ARBA00022898"/>
    </source>
</evidence>
<evidence type="ECO:0000313" key="11">
    <source>
        <dbReference type="RefSeq" id="XP_027196227.1"/>
    </source>
</evidence>
<dbReference type="Pfam" id="PF00291">
    <property type="entry name" value="PALP"/>
    <property type="match status" value="1"/>
</dbReference>
<name>A0A6P6XRY5_DERPT</name>
<dbReference type="InParanoid" id="A0A6P6XRY5"/>
<protein>
    <recommendedName>
        <fullName evidence="3">L-serine ammonia-lyase</fullName>
        <ecNumber evidence="3">4.3.1.17</ecNumber>
    </recommendedName>
    <alternativeName>
        <fullName evidence="6">L-serine deaminase</fullName>
    </alternativeName>
    <alternativeName>
        <fullName evidence="7">L-threonine dehydratase</fullName>
    </alternativeName>
</protein>
<dbReference type="OMA" id="AEQGCEH"/>
<accession>A0A6P6XRY5</accession>
<dbReference type="InterPro" id="IPR001926">
    <property type="entry name" value="TrpB-like_PALP"/>
</dbReference>
<feature type="domain" description="Tryptophan synthase beta chain-like PALP" evidence="9">
    <location>
        <begin position="45"/>
        <end position="317"/>
    </location>
</feature>
<dbReference type="PROSITE" id="PS00165">
    <property type="entry name" value="DEHYDRATASE_SER_THR"/>
    <property type="match status" value="1"/>
</dbReference>
<evidence type="ECO:0000259" key="9">
    <source>
        <dbReference type="Pfam" id="PF00291"/>
    </source>
</evidence>
<dbReference type="InterPro" id="IPR050147">
    <property type="entry name" value="Ser/Thr_Dehydratase"/>
</dbReference>
<dbReference type="GO" id="GO:0009097">
    <property type="term" value="P:isoleucine biosynthetic process"/>
    <property type="evidence" value="ECO:0007669"/>
    <property type="project" value="TreeGrafter"/>
</dbReference>
<proteinExistence type="inferred from homology"/>
<evidence type="ECO:0000256" key="7">
    <source>
        <dbReference type="ARBA" id="ARBA00042605"/>
    </source>
</evidence>
<comment type="cofactor">
    <cofactor evidence="1">
        <name>pyridoxal 5'-phosphate</name>
        <dbReference type="ChEBI" id="CHEBI:597326"/>
    </cofactor>
</comment>
<evidence type="ECO:0000256" key="6">
    <source>
        <dbReference type="ARBA" id="ARBA00041766"/>
    </source>
</evidence>
<comment type="similarity">
    <text evidence="2">Belongs to the serine/threonine dehydratase family.</text>
</comment>
<dbReference type="GO" id="GO:0006567">
    <property type="term" value="P:L-threonine catabolic process"/>
    <property type="evidence" value="ECO:0007669"/>
    <property type="project" value="TreeGrafter"/>
</dbReference>
<dbReference type="FunCoup" id="A0A6P6XRY5">
    <property type="interactions" value="219"/>
</dbReference>
<dbReference type="GO" id="GO:0004794">
    <property type="term" value="F:threonine deaminase activity"/>
    <property type="evidence" value="ECO:0007669"/>
    <property type="project" value="TreeGrafter"/>
</dbReference>
<dbReference type="KEGG" id="dpte:113790729"/>
<sequence length="384" mass="42689">MTFIKAELKATEASHNNDNNHKTTNVTSKLSIPKANLESRQEIFIKTPLIESVILKQYAANRPVYLKMENCQPSGSFKLRGLSNLCQYAKSHGYERFVCPSGGNAGMATAYSARKLGMPCHIVVNKQTPESTRETIAAFGASVEIYGNSVNESVVRAKQLTEEDPKLFLVHPFDHKAIWDGHSSMIDEIAEELGQEPSIIVTCCGGGGLTNGLVRGCRRHNWETTKILSMEAIGCHSFNISLQNNCKRTRMENMSSRVVCLSVDEVCQEILDEYQKAEPPILSRLVEERDAAKACLKFADDHRVLVGLACGTCLAALYEGIIERMLTGTEDPKEKELDKVKLDLNGNRIDEYDNGGPIVVIVCGGAEISMKQMDFYRKLWNFDD</sequence>
<dbReference type="PANTHER" id="PTHR48078">
    <property type="entry name" value="THREONINE DEHYDRATASE, MITOCHONDRIAL-RELATED"/>
    <property type="match status" value="1"/>
</dbReference>
<evidence type="ECO:0000256" key="5">
    <source>
        <dbReference type="ARBA" id="ARBA00023239"/>
    </source>
</evidence>
<dbReference type="GO" id="GO:0030170">
    <property type="term" value="F:pyridoxal phosphate binding"/>
    <property type="evidence" value="ECO:0007669"/>
    <property type="project" value="InterPro"/>
</dbReference>
<dbReference type="GO" id="GO:0003941">
    <property type="term" value="F:L-serine ammonia-lyase activity"/>
    <property type="evidence" value="ECO:0007669"/>
    <property type="project" value="UniProtKB-EC"/>
</dbReference>
<dbReference type="PANTHER" id="PTHR48078:SF2">
    <property type="entry name" value="CATABOLIC L-SERINE_THREONINE DEHYDRATASE"/>
    <property type="match status" value="1"/>
</dbReference>
<dbReference type="Gene3D" id="3.40.50.1100">
    <property type="match status" value="2"/>
</dbReference>
<evidence type="ECO:0000256" key="1">
    <source>
        <dbReference type="ARBA" id="ARBA00001933"/>
    </source>
</evidence>
<evidence type="ECO:0000256" key="3">
    <source>
        <dbReference type="ARBA" id="ARBA00012093"/>
    </source>
</evidence>
<evidence type="ECO:0000313" key="10">
    <source>
        <dbReference type="Proteomes" id="UP000515146"/>
    </source>
</evidence>
<comment type="catalytic activity">
    <reaction evidence="8">
        <text>L-serine = pyruvate + NH4(+)</text>
        <dbReference type="Rhea" id="RHEA:19169"/>
        <dbReference type="ChEBI" id="CHEBI:15361"/>
        <dbReference type="ChEBI" id="CHEBI:28938"/>
        <dbReference type="ChEBI" id="CHEBI:33384"/>
        <dbReference type="EC" id="4.3.1.17"/>
    </reaction>
</comment>
<dbReference type="SUPFAM" id="SSF53686">
    <property type="entry name" value="Tryptophan synthase beta subunit-like PLP-dependent enzymes"/>
    <property type="match status" value="1"/>
</dbReference>
<dbReference type="EC" id="4.3.1.17" evidence="3"/>
<organism evidence="10 11">
    <name type="scientific">Dermatophagoides pteronyssinus</name>
    <name type="common">European house dust mite</name>
    <dbReference type="NCBI Taxonomy" id="6956"/>
    <lineage>
        <taxon>Eukaryota</taxon>
        <taxon>Metazoa</taxon>
        <taxon>Ecdysozoa</taxon>
        <taxon>Arthropoda</taxon>
        <taxon>Chelicerata</taxon>
        <taxon>Arachnida</taxon>
        <taxon>Acari</taxon>
        <taxon>Acariformes</taxon>
        <taxon>Sarcoptiformes</taxon>
        <taxon>Astigmata</taxon>
        <taxon>Psoroptidia</taxon>
        <taxon>Analgoidea</taxon>
        <taxon>Pyroglyphidae</taxon>
        <taxon>Dermatophagoidinae</taxon>
        <taxon>Dermatophagoides</taxon>
    </lineage>
</organism>
<keyword evidence="5" id="KW-0456">Lyase</keyword>
<keyword evidence="10" id="KW-1185">Reference proteome</keyword>
<keyword evidence="4" id="KW-0663">Pyridoxal phosphate</keyword>
<gene>
    <name evidence="11" type="primary">LOC113790729</name>
</gene>
<dbReference type="InterPro" id="IPR000634">
    <property type="entry name" value="Ser/Thr_deHydtase_PyrdxlP-BS"/>
</dbReference>
<dbReference type="RefSeq" id="XP_027196227.1">
    <property type="nucleotide sequence ID" value="XM_027340426.1"/>
</dbReference>
<dbReference type="Proteomes" id="UP000515146">
    <property type="component" value="Unplaced"/>
</dbReference>
<dbReference type="OrthoDB" id="6492459at2759"/>
<dbReference type="InterPro" id="IPR036052">
    <property type="entry name" value="TrpB-like_PALP_sf"/>
</dbReference>
<dbReference type="AlphaFoldDB" id="A0A6P6XRY5"/>
<evidence type="ECO:0000256" key="2">
    <source>
        <dbReference type="ARBA" id="ARBA00010869"/>
    </source>
</evidence>